<dbReference type="PANTHER" id="PTHR38733">
    <property type="entry name" value="PROTEIN MCRC"/>
    <property type="match status" value="1"/>
</dbReference>
<proteinExistence type="predicted"/>
<comment type="caution">
    <text evidence="1">The sequence shown here is derived from an EMBL/GenBank/DDBJ whole genome shotgun (WGS) entry which is preliminary data.</text>
</comment>
<sequence>MKNLRINDNSLLLPEQVAQTPRLLGKLANKPLRDLESEGVFIVQDALKKSEDLDVENIVISHSRGEYRTSNLMGFIGFRDERLTIKSRFSNHTEDHFFRYLLVRVFGLPNIVDLNTDLDHDGQVFEYLIFLFPRFLKQAMRKGLYKQYVTYQRNEATIRGTIDIARHIKENTPFTGKVGFNERQFSFDNAMMQLVRHTIEVISLKPNGKFLLAQVKDDVRLVREVTEPYRAYERRRVINQNTKRLIRHAYFREYASLQKLCLLILQQRKHFVGSGKREIYGVLFDGAWLWEEYVNSLISADYFHPRNKSSEGRHHLFSNSSGWIYPDFVSRDHDNRIIADAKYKPIENIRNRDYLQILAYMYRFDARVGYFLYPEGGETHAQKLWLNKGSRYENNEKPRDDTFVMKHGLRIPQGTKDYESFVSLMKVSEAEFANALSIPV</sequence>
<accession>A0A9W5REB3</accession>
<dbReference type="Proteomes" id="UP000014387">
    <property type="component" value="Unassembled WGS sequence"/>
</dbReference>
<dbReference type="InterPro" id="IPR019292">
    <property type="entry name" value="McrC"/>
</dbReference>
<dbReference type="AlphaFoldDB" id="A0A9W5REB3"/>
<dbReference type="PANTHER" id="PTHR38733:SF1">
    <property type="entry name" value="TYPE IV METHYL-DIRECTED RESTRICTION ENZYME ECOKMCRBC"/>
    <property type="match status" value="1"/>
</dbReference>
<dbReference type="RefSeq" id="WP_016443976.1">
    <property type="nucleotide sequence ID" value="NZ_KE150266.1"/>
</dbReference>
<organism evidence="1 2">
    <name type="scientific">Gleimia europaea ACS-120-V-Col10b</name>
    <dbReference type="NCBI Taxonomy" id="883069"/>
    <lineage>
        <taxon>Bacteria</taxon>
        <taxon>Bacillati</taxon>
        <taxon>Actinomycetota</taxon>
        <taxon>Actinomycetes</taxon>
        <taxon>Actinomycetales</taxon>
        <taxon>Actinomycetaceae</taxon>
        <taxon>Gleimia</taxon>
    </lineage>
</organism>
<evidence type="ECO:0000313" key="1">
    <source>
        <dbReference type="EMBL" id="EPD30864.1"/>
    </source>
</evidence>
<reference evidence="1 2" key="1">
    <citation type="submission" date="2013-05" db="EMBL/GenBank/DDBJ databases">
        <title>The Genome Sequence of Actinomyces europaeus ACS-120-V-COL10B.</title>
        <authorList>
            <consortium name="The Broad Institute Genomics Platform"/>
            <person name="Earl A."/>
            <person name="Ward D."/>
            <person name="Feldgarden M."/>
            <person name="Gevers D."/>
            <person name="Saerens B."/>
            <person name="Vaneechoutte M."/>
            <person name="Walker B."/>
            <person name="Young S."/>
            <person name="Zeng Q."/>
            <person name="Gargeya S."/>
            <person name="Fitzgerald M."/>
            <person name="Haas B."/>
            <person name="Abouelleil A."/>
            <person name="Allen A.W."/>
            <person name="Alvarado L."/>
            <person name="Arachchi H.M."/>
            <person name="Berlin A.M."/>
            <person name="Chapman S.B."/>
            <person name="Gainer-Dewar J."/>
            <person name="Goldberg J."/>
            <person name="Griggs A."/>
            <person name="Gujja S."/>
            <person name="Hansen M."/>
            <person name="Howarth C."/>
            <person name="Imamovic A."/>
            <person name="Ireland A."/>
            <person name="Larimer J."/>
            <person name="McCowan C."/>
            <person name="Murphy C."/>
            <person name="Pearson M."/>
            <person name="Poon T.W."/>
            <person name="Priest M."/>
            <person name="Roberts A."/>
            <person name="Saif S."/>
            <person name="Shea T."/>
            <person name="Sisk P."/>
            <person name="Sykes S."/>
            <person name="Wortman J."/>
            <person name="Nusbaum C."/>
            <person name="Birren B."/>
        </authorList>
    </citation>
    <scope>NUCLEOTIDE SEQUENCE [LARGE SCALE GENOMIC DNA]</scope>
    <source>
        <strain evidence="1 2">ACS-120-V-Col10b</strain>
    </source>
</reference>
<keyword evidence="2" id="KW-1185">Reference proteome</keyword>
<dbReference type="Pfam" id="PF10117">
    <property type="entry name" value="McrBC"/>
    <property type="match status" value="1"/>
</dbReference>
<dbReference type="EMBL" id="AGWN01000001">
    <property type="protein sequence ID" value="EPD30864.1"/>
    <property type="molecule type" value="Genomic_DNA"/>
</dbReference>
<dbReference type="OrthoDB" id="307209at2"/>
<gene>
    <name evidence="1" type="ORF">HMPREF9238_00619</name>
</gene>
<evidence type="ECO:0008006" key="3">
    <source>
        <dbReference type="Google" id="ProtNLM"/>
    </source>
</evidence>
<evidence type="ECO:0000313" key="2">
    <source>
        <dbReference type="Proteomes" id="UP000014387"/>
    </source>
</evidence>
<name>A0A9W5REB3_9ACTO</name>
<protein>
    <recommendedName>
        <fullName evidence="3">5-methylcytosine-specific restriction enzyme subunit McrC</fullName>
    </recommendedName>
</protein>